<dbReference type="GO" id="GO:0030497">
    <property type="term" value="P:fatty acid elongation"/>
    <property type="evidence" value="ECO:0007669"/>
    <property type="project" value="TreeGrafter"/>
</dbReference>
<feature type="transmembrane region" description="Helical" evidence="14">
    <location>
        <begin position="44"/>
        <end position="67"/>
    </location>
</feature>
<dbReference type="GO" id="GO:0005789">
    <property type="term" value="C:endoplasmic reticulum membrane"/>
    <property type="evidence" value="ECO:0007669"/>
    <property type="project" value="UniProtKB-SubCell"/>
</dbReference>
<dbReference type="GO" id="GO:0030148">
    <property type="term" value="P:sphingolipid biosynthetic process"/>
    <property type="evidence" value="ECO:0007669"/>
    <property type="project" value="TreeGrafter"/>
</dbReference>
<gene>
    <name evidence="15" type="ORF">PMEA_00034090</name>
</gene>
<dbReference type="EC" id="4.2.1.134" evidence="4 14"/>
<evidence type="ECO:0000256" key="11">
    <source>
        <dbReference type="ARBA" id="ARBA00023160"/>
    </source>
</evidence>
<keyword evidence="9 14" id="KW-0443">Lipid metabolism</keyword>
<comment type="function">
    <text evidence="14">Catalyzes the third of the four reactions of the long-chain fatty acids elongation cycle. This endoplasmic reticulum-bound enzymatic process, allows the addition of two carbons to the chain of long- and very long-chain fatty acids/VLCFAs per cycle. This enzyme catalyzes the dehydration of the 3-hydroxyacyl-CoA intermediate into trans-2,3-enoyl-CoA, within each cycle of fatty acid elongation. Thereby, it participates to the production of VLCFAs of different chain lengths that are involved in multiple biological processes as precursors of membrane lipids and lipid mediators.</text>
</comment>
<keyword evidence="5 14" id="KW-0444">Lipid biosynthesis</keyword>
<dbReference type="PANTHER" id="PTHR11035">
    <property type="entry name" value="VERY-LONG-CHAIN (3R)-3-HYDROXYACYL-COA DEHYDRATASE"/>
    <property type="match status" value="1"/>
</dbReference>
<dbReference type="GO" id="GO:0102158">
    <property type="term" value="F:very-long-chain (3R)-3-hydroxyacyl-CoA dehydratase activity"/>
    <property type="evidence" value="ECO:0007669"/>
    <property type="project" value="UniProtKB-EC"/>
</dbReference>
<name>A0AAU9XZP7_9CNID</name>
<dbReference type="Proteomes" id="UP001159428">
    <property type="component" value="Unassembled WGS sequence"/>
</dbReference>
<evidence type="ECO:0000256" key="5">
    <source>
        <dbReference type="ARBA" id="ARBA00022516"/>
    </source>
</evidence>
<feature type="transmembrane region" description="Helical" evidence="14">
    <location>
        <begin position="186"/>
        <end position="211"/>
    </location>
</feature>
<dbReference type="AlphaFoldDB" id="A0AAU9XZP7"/>
<comment type="catalytic activity">
    <reaction evidence="13 14">
        <text>a very-long-chain (3R)-3-hydroxyacyl-CoA = a very-long-chain (2E)-enoyl-CoA + H2O</text>
        <dbReference type="Rhea" id="RHEA:45812"/>
        <dbReference type="ChEBI" id="CHEBI:15377"/>
        <dbReference type="ChEBI" id="CHEBI:83728"/>
        <dbReference type="ChEBI" id="CHEBI:85440"/>
        <dbReference type="EC" id="4.2.1.134"/>
    </reaction>
</comment>
<evidence type="ECO:0000313" key="16">
    <source>
        <dbReference type="Proteomes" id="UP001159428"/>
    </source>
</evidence>
<evidence type="ECO:0000256" key="10">
    <source>
        <dbReference type="ARBA" id="ARBA00023136"/>
    </source>
</evidence>
<comment type="similarity">
    <text evidence="3 14">Belongs to the very long-chain fatty acids dehydratase HACD family.</text>
</comment>
<evidence type="ECO:0000256" key="13">
    <source>
        <dbReference type="ARBA" id="ARBA00036671"/>
    </source>
</evidence>
<dbReference type="GO" id="GO:0042761">
    <property type="term" value="P:very long-chain fatty acid biosynthetic process"/>
    <property type="evidence" value="ECO:0007669"/>
    <property type="project" value="TreeGrafter"/>
</dbReference>
<keyword evidence="12 14" id="KW-0456">Lyase</keyword>
<evidence type="ECO:0000256" key="6">
    <source>
        <dbReference type="ARBA" id="ARBA00022692"/>
    </source>
</evidence>
<dbReference type="EMBL" id="CALNXJ010000083">
    <property type="protein sequence ID" value="CAH3162205.1"/>
    <property type="molecule type" value="Genomic_DNA"/>
</dbReference>
<keyword evidence="14" id="KW-0256">Endoplasmic reticulum</keyword>
<keyword evidence="16" id="KW-1185">Reference proteome</keyword>
<dbReference type="PANTHER" id="PTHR11035:SF3">
    <property type="entry name" value="VERY-LONG-CHAIN (3R)-3-HYDROXYACYL-COA DEHYDRATASE"/>
    <property type="match status" value="1"/>
</dbReference>
<proteinExistence type="inferred from homology"/>
<keyword evidence="10 14" id="KW-0472">Membrane</keyword>
<evidence type="ECO:0000256" key="3">
    <source>
        <dbReference type="ARBA" id="ARBA00007811"/>
    </source>
</evidence>
<evidence type="ECO:0000256" key="12">
    <source>
        <dbReference type="ARBA" id="ARBA00023239"/>
    </source>
</evidence>
<comment type="subcellular location">
    <subcellularLocation>
        <location evidence="14">Endoplasmic reticulum membrane</location>
        <topology evidence="14">Multi-pass membrane protein</topology>
    </subcellularLocation>
    <subcellularLocation>
        <location evidence="1">Membrane</location>
        <topology evidence="1">Multi-pass membrane protein</topology>
    </subcellularLocation>
</comment>
<evidence type="ECO:0000256" key="9">
    <source>
        <dbReference type="ARBA" id="ARBA00023098"/>
    </source>
</evidence>
<reference evidence="15 16" key="1">
    <citation type="submission" date="2022-05" db="EMBL/GenBank/DDBJ databases">
        <authorList>
            <consortium name="Genoscope - CEA"/>
            <person name="William W."/>
        </authorList>
    </citation>
    <scope>NUCLEOTIDE SEQUENCE [LARGE SCALE GENOMIC DNA]</scope>
</reference>
<sequence length="268" mass="30669">MLIVCYSMAVHTVFTGEEVGSFSWYAYNRTPDQNVTRTKTLTTFVLIFSCLEFLLCLGSIAYFAYAYRRDFKKKPMGCDSCPRSTALDKEEYSYWALRLGGKTPQDFSICSHPRGIVPSSVVLTAFQVASRLFLTWAVAHSVPQVHDNPGVAGFVLAWSITEVIRYSFYAFSLLDSLPYILQWCRYTFFFFLYPIGVTGELVTIYSSLGHVSKSGLYSVSMPNLLNFSFDYHLFLIVVMFSYIPIFPQLYFHMIRQRKKVIGGKVKPQ</sequence>
<evidence type="ECO:0000256" key="8">
    <source>
        <dbReference type="ARBA" id="ARBA00022989"/>
    </source>
</evidence>
<keyword evidence="11 14" id="KW-0275">Fatty acid biosynthesis</keyword>
<keyword evidence="8 14" id="KW-1133">Transmembrane helix</keyword>
<dbReference type="Pfam" id="PF04387">
    <property type="entry name" value="PTPLA"/>
    <property type="match status" value="1"/>
</dbReference>
<evidence type="ECO:0000256" key="4">
    <source>
        <dbReference type="ARBA" id="ARBA00013122"/>
    </source>
</evidence>
<protein>
    <recommendedName>
        <fullName evidence="4 14">Very-long-chain (3R)-3-hydroxyacyl-CoA dehydratase</fullName>
        <ecNumber evidence="4 14">4.2.1.134</ecNumber>
    </recommendedName>
</protein>
<comment type="caution">
    <text evidence="14">Lacks conserved residue(s) required for the propagation of feature annotation.</text>
</comment>
<evidence type="ECO:0000256" key="7">
    <source>
        <dbReference type="ARBA" id="ARBA00022832"/>
    </source>
</evidence>
<evidence type="ECO:0000256" key="2">
    <source>
        <dbReference type="ARBA" id="ARBA00005194"/>
    </source>
</evidence>
<dbReference type="InterPro" id="IPR007482">
    <property type="entry name" value="Tyr_Pase-like_PTPLA"/>
</dbReference>
<evidence type="ECO:0000256" key="1">
    <source>
        <dbReference type="ARBA" id="ARBA00004141"/>
    </source>
</evidence>
<comment type="caution">
    <text evidence="15">The sequence shown here is derived from an EMBL/GenBank/DDBJ whole genome shotgun (WGS) entry which is preliminary data.</text>
</comment>
<keyword evidence="6 14" id="KW-0812">Transmembrane</keyword>
<accession>A0AAU9XZP7</accession>
<keyword evidence="7 14" id="KW-0276">Fatty acid metabolism</keyword>
<feature type="transmembrane region" description="Helical" evidence="14">
    <location>
        <begin position="231"/>
        <end position="251"/>
    </location>
</feature>
<evidence type="ECO:0000313" key="15">
    <source>
        <dbReference type="EMBL" id="CAH3162205.1"/>
    </source>
</evidence>
<comment type="pathway">
    <text evidence="2 14">Lipid metabolism; fatty acid biosynthesis.</text>
</comment>
<evidence type="ECO:0000256" key="14">
    <source>
        <dbReference type="RuleBase" id="RU363109"/>
    </source>
</evidence>
<organism evidence="15 16">
    <name type="scientific">Pocillopora meandrina</name>
    <dbReference type="NCBI Taxonomy" id="46732"/>
    <lineage>
        <taxon>Eukaryota</taxon>
        <taxon>Metazoa</taxon>
        <taxon>Cnidaria</taxon>
        <taxon>Anthozoa</taxon>
        <taxon>Hexacorallia</taxon>
        <taxon>Scleractinia</taxon>
        <taxon>Astrocoeniina</taxon>
        <taxon>Pocilloporidae</taxon>
        <taxon>Pocillopora</taxon>
    </lineage>
</organism>